<evidence type="ECO:0000313" key="2">
    <source>
        <dbReference type="EMBL" id="EOQ94768.1"/>
    </source>
</evidence>
<protein>
    <submittedName>
        <fullName evidence="2">Transcription factor zinc-finger</fullName>
    </submittedName>
</protein>
<proteinExistence type="predicted"/>
<dbReference type="Pfam" id="PF13453">
    <property type="entry name" value="Zn_ribbon_TFIIB"/>
    <property type="match status" value="1"/>
</dbReference>
<reference evidence="2" key="1">
    <citation type="submission" date="2013-04" db="EMBL/GenBank/DDBJ databases">
        <authorList>
            <person name="Harkins D.M."/>
            <person name="Durkin A.S."/>
            <person name="Brinkac L.M."/>
            <person name="Haft D.H."/>
            <person name="Selengut J.D."/>
            <person name="Sanka R."/>
            <person name="DePew J."/>
            <person name="Purushe J."/>
            <person name="Galloway R.L."/>
            <person name="Vinetz J.M."/>
            <person name="Sutton G.G."/>
            <person name="Nierman W.C."/>
            <person name="Fouts D.E."/>
        </authorList>
    </citation>
    <scope>NUCLEOTIDE SEQUENCE [LARGE SCALE GENOMIC DNA]</scope>
    <source>
        <strain evidence="2">CDC</strain>
    </source>
</reference>
<dbReference type="EMBL" id="AOGZ02000023">
    <property type="protein sequence ID" value="EOQ94768.1"/>
    <property type="molecule type" value="Genomic_DNA"/>
</dbReference>
<accession>R8ZXW3</accession>
<keyword evidence="2" id="KW-0862">Zinc</keyword>
<dbReference type="Proteomes" id="UP000013984">
    <property type="component" value="Unassembled WGS sequence"/>
</dbReference>
<keyword evidence="2" id="KW-0863">Zinc-finger</keyword>
<name>R8ZXW3_9LEPT</name>
<sequence length="185" mass="21620">MKKCQKCKTTLSSIKTNYGKMIICPVCFGHYYSEKTLEILFKSLNWKEIKENSKIKKSKIVCPKCNKKMNLYTLPSEFNNVQIDLCNSCKILWLDKDEIEELKLSKFSNPNLDTINKSQKKITERDINYILQVIKLDSKLTETKSKKNINNFATDYSPNTSNRSIFNAFDILTFIKTIFTKENNK</sequence>
<dbReference type="InterPro" id="IPR027392">
    <property type="entry name" value="TF_Znf"/>
</dbReference>
<evidence type="ECO:0000313" key="3">
    <source>
        <dbReference type="Proteomes" id="UP000013984"/>
    </source>
</evidence>
<dbReference type="STRING" id="1218599.LEP1GSC195_1430"/>
<keyword evidence="3" id="KW-1185">Reference proteome</keyword>
<evidence type="ECO:0000259" key="1">
    <source>
        <dbReference type="Pfam" id="PF13453"/>
    </source>
</evidence>
<organism evidence="2 3">
    <name type="scientific">Leptospira wolbachii serovar Codice str. CDC</name>
    <dbReference type="NCBI Taxonomy" id="1218599"/>
    <lineage>
        <taxon>Bacteria</taxon>
        <taxon>Pseudomonadati</taxon>
        <taxon>Spirochaetota</taxon>
        <taxon>Spirochaetia</taxon>
        <taxon>Leptospirales</taxon>
        <taxon>Leptospiraceae</taxon>
        <taxon>Leptospira</taxon>
    </lineage>
</organism>
<dbReference type="AlphaFoldDB" id="R8ZXW3"/>
<feature type="domain" description="Transcription factor zinc-finger" evidence="1">
    <location>
        <begin position="62"/>
        <end position="103"/>
    </location>
</feature>
<dbReference type="RefSeq" id="WP_015683125.1">
    <property type="nucleotide sequence ID" value="NZ_AOGZ02000023.1"/>
</dbReference>
<keyword evidence="2" id="KW-0479">Metal-binding</keyword>
<dbReference type="GO" id="GO:0008270">
    <property type="term" value="F:zinc ion binding"/>
    <property type="evidence" value="ECO:0007669"/>
    <property type="project" value="UniProtKB-KW"/>
</dbReference>
<comment type="caution">
    <text evidence="2">The sequence shown here is derived from an EMBL/GenBank/DDBJ whole genome shotgun (WGS) entry which is preliminary data.</text>
</comment>
<dbReference type="OrthoDB" id="331017at2"/>
<gene>
    <name evidence="2" type="ORF">LEP1GSC195_1430</name>
</gene>